<accession>A0A8H2VJV7</accession>
<dbReference type="AlphaFoldDB" id="A0A8H2VJV7"/>
<sequence>MKLTNGNPNSKKKISLISATSSSDSSFHQIGDLLIDKDNDEVKKPDNDGLEYLPTIVPTTSKSSANSFLSSSSRRVSSSLFSFKKHVKVIKTKQSQLPISVKEIQDINYNNIMNGNVRISQVPYISSMEEVSPLFKMDLPNDATNNQDLEEDGKPLNSPKNLSNLEQMIDGALESSGLFSLRNSVISPSPKNKQFKILYNDNKASKNRDDLSIVGIFKPKTDQYDNIKEVVMVIDGKQPSIREGLYINNNWNIPRHMASSEYKLTLPSTCLDSNMKKQANKNIIHSDSFYEIIPGKINTSSTSLPNQDLKTNNSINDSVDSNINVSSAETGEEYYPNIPSENKDYTYLKKVITNIDKIVENNKSSTGLEIRSVSPLSIINYYADQNSFSDENFEVSNGNEKDDPSLNECISKYQEILQENNNLLKQNYFLAQQLERISSRLLENLQDSKYNFQNSKLIFETIKLKQKVASMSKENIELKTKLKLHKDSS</sequence>
<dbReference type="OrthoDB" id="10511048at2759"/>
<evidence type="ECO:0000313" key="3">
    <source>
        <dbReference type="Proteomes" id="UP000644660"/>
    </source>
</evidence>
<dbReference type="RefSeq" id="XP_041408955.1">
    <property type="nucleotide sequence ID" value="XM_041553021.1"/>
</dbReference>
<feature type="region of interest" description="Disordered" evidence="1">
    <location>
        <begin position="141"/>
        <end position="160"/>
    </location>
</feature>
<name>A0A8H2VJV7_9SACH</name>
<gene>
    <name evidence="2" type="ORF">KABA2_13S03212</name>
</gene>
<evidence type="ECO:0000313" key="2">
    <source>
        <dbReference type="EMBL" id="CAB4257111.1"/>
    </source>
</evidence>
<dbReference type="EMBL" id="CAEFZW010000013">
    <property type="protein sequence ID" value="CAB4257111.1"/>
    <property type="molecule type" value="Genomic_DNA"/>
</dbReference>
<organism evidence="2 3">
    <name type="scientific">Maudiozyma barnettii</name>
    <dbReference type="NCBI Taxonomy" id="61262"/>
    <lineage>
        <taxon>Eukaryota</taxon>
        <taxon>Fungi</taxon>
        <taxon>Dikarya</taxon>
        <taxon>Ascomycota</taxon>
        <taxon>Saccharomycotina</taxon>
        <taxon>Saccharomycetes</taxon>
        <taxon>Saccharomycetales</taxon>
        <taxon>Saccharomycetaceae</taxon>
        <taxon>Maudiozyma</taxon>
    </lineage>
</organism>
<reference evidence="2 3" key="1">
    <citation type="submission" date="2020-05" db="EMBL/GenBank/DDBJ databases">
        <authorList>
            <person name="Casaregola S."/>
            <person name="Devillers H."/>
            <person name="Grondin C."/>
        </authorList>
    </citation>
    <scope>NUCLEOTIDE SEQUENCE [LARGE SCALE GENOMIC DNA]</scope>
    <source>
        <strain evidence="2 3">CLIB 1767</strain>
    </source>
</reference>
<dbReference type="Proteomes" id="UP000644660">
    <property type="component" value="Unassembled WGS sequence"/>
</dbReference>
<dbReference type="GeneID" id="64860219"/>
<evidence type="ECO:0000256" key="1">
    <source>
        <dbReference type="SAM" id="MobiDB-lite"/>
    </source>
</evidence>
<proteinExistence type="predicted"/>
<comment type="caution">
    <text evidence="2">The sequence shown here is derived from an EMBL/GenBank/DDBJ whole genome shotgun (WGS) entry which is preliminary data.</text>
</comment>
<keyword evidence="3" id="KW-1185">Reference proteome</keyword>
<protein>
    <submittedName>
        <fullName evidence="2">Uncharacterized protein</fullName>
    </submittedName>
</protein>